<dbReference type="EMBL" id="MNLH01000002">
    <property type="protein sequence ID" value="PNS43408.1"/>
    <property type="molecule type" value="Genomic_DNA"/>
</dbReference>
<reference evidence="2 3" key="1">
    <citation type="submission" date="2016-10" db="EMBL/GenBank/DDBJ databases">
        <authorList>
            <person name="Varghese N."/>
        </authorList>
    </citation>
    <scope>NUCLEOTIDE SEQUENCE [LARGE SCALE GENOMIC DNA]</scope>
    <source>
        <strain evidence="2 3">KA00225</strain>
    </source>
</reference>
<dbReference type="Pfam" id="PF21844">
    <property type="entry name" value="DUF6903"/>
    <property type="match status" value="1"/>
</dbReference>
<keyword evidence="1" id="KW-0472">Membrane</keyword>
<organism evidence="2 3">
    <name type="scientific">Gardnerella vaginalis</name>
    <dbReference type="NCBI Taxonomy" id="2702"/>
    <lineage>
        <taxon>Bacteria</taxon>
        <taxon>Bacillati</taxon>
        <taxon>Actinomycetota</taxon>
        <taxon>Actinomycetes</taxon>
        <taxon>Bifidobacteriales</taxon>
        <taxon>Bifidobacteriaceae</taxon>
        <taxon>Gardnerella</taxon>
    </lineage>
</organism>
<protein>
    <submittedName>
        <fullName evidence="2">Uncharacterized protein</fullName>
    </submittedName>
</protein>
<keyword evidence="1" id="KW-1133">Transmembrane helix</keyword>
<feature type="transmembrane region" description="Helical" evidence="1">
    <location>
        <begin position="35"/>
        <end position="54"/>
    </location>
</feature>
<gene>
    <name evidence="2" type="ORF">BFS05_02170</name>
</gene>
<evidence type="ECO:0000256" key="1">
    <source>
        <dbReference type="SAM" id="Phobius"/>
    </source>
</evidence>
<evidence type="ECO:0000313" key="2">
    <source>
        <dbReference type="EMBL" id="PNS43408.1"/>
    </source>
</evidence>
<sequence length="59" mass="6692">MSEKLIKALSVFFKLVLYLAFVVLTIVGASKTSLFNLGLELIGLIGVICMLWWYNLRNK</sequence>
<feature type="transmembrane region" description="Helical" evidence="1">
    <location>
        <begin position="12"/>
        <end position="29"/>
    </location>
</feature>
<accession>A0A2K1SV67</accession>
<comment type="caution">
    <text evidence="2">The sequence shown here is derived from an EMBL/GenBank/DDBJ whole genome shotgun (WGS) entry which is preliminary data.</text>
</comment>
<dbReference type="Proteomes" id="UP000236146">
    <property type="component" value="Unassembled WGS sequence"/>
</dbReference>
<dbReference type="AlphaFoldDB" id="A0A2K1SV67"/>
<dbReference type="RefSeq" id="WP_103084410.1">
    <property type="nucleotide sequence ID" value="NZ_JBLLPE010000002.1"/>
</dbReference>
<evidence type="ECO:0000313" key="3">
    <source>
        <dbReference type="Proteomes" id="UP000236146"/>
    </source>
</evidence>
<dbReference type="InterPro" id="IPR054198">
    <property type="entry name" value="DUF6903"/>
</dbReference>
<name>A0A2K1SV67_GARVA</name>
<keyword evidence="1" id="KW-0812">Transmembrane</keyword>
<proteinExistence type="predicted"/>